<reference evidence="1 2" key="1">
    <citation type="submission" date="2023-08" db="EMBL/GenBank/DDBJ databases">
        <title>Pathogen: clinical or host-associated sample.</title>
        <authorList>
            <person name="Hergert J."/>
            <person name="Casey R."/>
            <person name="Wagner J."/>
            <person name="Young E.L."/>
            <person name="Oakeson K.F."/>
        </authorList>
    </citation>
    <scope>NUCLEOTIDE SEQUENCE [LARGE SCALE GENOMIC DNA]</scope>
    <source>
        <strain evidence="1 2">1760953</strain>
        <plasmid evidence="1 2">unnamed1</plasmid>
    </source>
</reference>
<dbReference type="RefSeq" id="WP_134650545.1">
    <property type="nucleotide sequence ID" value="NZ_CP132303.1"/>
</dbReference>
<name>A0AA50CM84_9HYPH</name>
<sequence length="96" mass="10915">MEERYDFIKDLDVIEREEIFIDIARALEQTARDAFIEGYGQFAAMSTSMAEAIRINADELARDDLHNSERVLQQAAAMIAKFKAAHPYPLVSKSVH</sequence>
<organism evidence="1 2">
    <name type="scientific">Shinella sumterensis</name>
    <dbReference type="NCBI Taxonomy" id="1967501"/>
    <lineage>
        <taxon>Bacteria</taxon>
        <taxon>Pseudomonadati</taxon>
        <taxon>Pseudomonadota</taxon>
        <taxon>Alphaproteobacteria</taxon>
        <taxon>Hyphomicrobiales</taxon>
        <taxon>Rhizobiaceae</taxon>
        <taxon>Shinella</taxon>
    </lineage>
</organism>
<accession>A0AA50CM84</accession>
<proteinExistence type="predicted"/>
<keyword evidence="1" id="KW-0614">Plasmid</keyword>
<evidence type="ECO:0000313" key="2">
    <source>
        <dbReference type="Proteomes" id="UP001234585"/>
    </source>
</evidence>
<protein>
    <submittedName>
        <fullName evidence="1">Uncharacterized protein</fullName>
    </submittedName>
</protein>
<gene>
    <name evidence="1" type="ORF">Q9313_21880</name>
</gene>
<keyword evidence="2" id="KW-1185">Reference proteome</keyword>
<dbReference type="Proteomes" id="UP001234585">
    <property type="component" value="Plasmid unnamed1"/>
</dbReference>
<geneLocation type="plasmid" evidence="1 2">
    <name>unnamed1</name>
</geneLocation>
<dbReference type="AlphaFoldDB" id="A0AA50CM84"/>
<evidence type="ECO:0000313" key="1">
    <source>
        <dbReference type="EMBL" id="WLR99435.1"/>
    </source>
</evidence>
<dbReference type="EMBL" id="CP132303">
    <property type="protein sequence ID" value="WLR99435.1"/>
    <property type="molecule type" value="Genomic_DNA"/>
</dbReference>